<proteinExistence type="predicted"/>
<dbReference type="EMBL" id="AP028907">
    <property type="protein sequence ID" value="BES81664.1"/>
    <property type="molecule type" value="Genomic_DNA"/>
</dbReference>
<evidence type="ECO:0000313" key="1">
    <source>
        <dbReference type="EMBL" id="BES81664.1"/>
    </source>
</evidence>
<dbReference type="GeneID" id="89289248"/>
<gene>
    <name evidence="1" type="ORF">PABY_12310</name>
</gene>
<evidence type="ECO:0000313" key="2">
    <source>
        <dbReference type="Proteomes" id="UP001341135"/>
    </source>
</evidence>
<name>A0ABN6ZN36_9CREN</name>
<accession>A0ABN6ZN36</accession>
<dbReference type="RefSeq" id="WP_338248264.1">
    <property type="nucleotide sequence ID" value="NZ_AP028907.1"/>
</dbReference>
<evidence type="ECO:0008006" key="3">
    <source>
        <dbReference type="Google" id="ProtNLM"/>
    </source>
</evidence>
<protein>
    <recommendedName>
        <fullName evidence="3">PIN domain-containing protein</fullName>
    </recommendedName>
</protein>
<sequence length="50" mass="5779">MPREKCIVDSTVLVRILLEKRTELLEKLLGYEVYVPVNVLEETLFKISSA</sequence>
<organism evidence="1 2">
    <name type="scientific">Pyrodictium abyssi</name>
    <dbReference type="NCBI Taxonomy" id="54256"/>
    <lineage>
        <taxon>Archaea</taxon>
        <taxon>Thermoproteota</taxon>
        <taxon>Thermoprotei</taxon>
        <taxon>Desulfurococcales</taxon>
        <taxon>Pyrodictiaceae</taxon>
        <taxon>Pyrodictium</taxon>
    </lineage>
</organism>
<dbReference type="Proteomes" id="UP001341135">
    <property type="component" value="Chromosome"/>
</dbReference>
<keyword evidence="2" id="KW-1185">Reference proteome</keyword>
<reference evidence="1 2" key="1">
    <citation type="submission" date="2023-09" db="EMBL/GenBank/DDBJ databases">
        <title>Pyrofollis japonicus gen. nov. sp. nov., a novel member of the family Pyrodictiaceae isolated from the Iheya North hydrothermal field.</title>
        <authorList>
            <person name="Miyazaki U."/>
            <person name="Sanari M."/>
            <person name="Tame A."/>
            <person name="Kitajima M."/>
            <person name="Okamoto A."/>
            <person name="Sawayama S."/>
            <person name="Miyazaki J."/>
            <person name="Takai K."/>
            <person name="Nakagawa S."/>
        </authorList>
    </citation>
    <scope>NUCLEOTIDE SEQUENCE [LARGE SCALE GENOMIC DNA]</scope>
    <source>
        <strain evidence="1 2">AV2</strain>
    </source>
</reference>